<dbReference type="CDD" id="cd01335">
    <property type="entry name" value="Radical_SAM"/>
    <property type="match status" value="1"/>
</dbReference>
<comment type="cofactor">
    <cofactor evidence="1">
        <name>[4Fe-4S] cluster</name>
        <dbReference type="ChEBI" id="CHEBI:49883"/>
    </cofactor>
</comment>
<dbReference type="SUPFAM" id="SSF102114">
    <property type="entry name" value="Radical SAM enzymes"/>
    <property type="match status" value="1"/>
</dbReference>
<proteinExistence type="predicted"/>
<accession>A0A0V8QJM0</accession>
<dbReference type="Proteomes" id="UP000054874">
    <property type="component" value="Unassembled WGS sequence"/>
</dbReference>
<keyword evidence="9" id="KW-1185">Reference proteome</keyword>
<dbReference type="EMBL" id="LNAM01000001">
    <property type="protein sequence ID" value="KSV60727.1"/>
    <property type="molecule type" value="Genomic_DNA"/>
</dbReference>
<dbReference type="PANTHER" id="PTHR11228:SF7">
    <property type="entry name" value="PQQA PEPTIDE CYCLASE"/>
    <property type="match status" value="1"/>
</dbReference>
<dbReference type="InterPro" id="IPR023885">
    <property type="entry name" value="4Fe4S-binding_SPASM_dom"/>
</dbReference>
<evidence type="ECO:0000256" key="3">
    <source>
        <dbReference type="ARBA" id="ARBA00022691"/>
    </source>
</evidence>
<dbReference type="Pfam" id="PF04055">
    <property type="entry name" value="Radical_SAM"/>
    <property type="match status" value="1"/>
</dbReference>
<evidence type="ECO:0000256" key="2">
    <source>
        <dbReference type="ARBA" id="ARBA00022485"/>
    </source>
</evidence>
<organism evidence="8 9">
    <name type="scientific">Acetivibrio ethanolgignens</name>
    <dbReference type="NCBI Taxonomy" id="290052"/>
    <lineage>
        <taxon>Bacteria</taxon>
        <taxon>Bacillati</taxon>
        <taxon>Bacillota</taxon>
        <taxon>Clostridia</taxon>
        <taxon>Eubacteriales</taxon>
        <taxon>Oscillospiraceae</taxon>
        <taxon>Acetivibrio</taxon>
    </lineage>
</organism>
<dbReference type="STRING" id="290052.ASU35_00735"/>
<dbReference type="AlphaFoldDB" id="A0A0V8QJM0"/>
<evidence type="ECO:0000256" key="1">
    <source>
        <dbReference type="ARBA" id="ARBA00001966"/>
    </source>
</evidence>
<dbReference type="InterPro" id="IPR007197">
    <property type="entry name" value="rSAM"/>
</dbReference>
<dbReference type="InterPro" id="IPR058240">
    <property type="entry name" value="rSAM_sf"/>
</dbReference>
<dbReference type="GO" id="GO:0051539">
    <property type="term" value="F:4 iron, 4 sulfur cluster binding"/>
    <property type="evidence" value="ECO:0007669"/>
    <property type="project" value="UniProtKB-KW"/>
</dbReference>
<dbReference type="InterPro" id="IPR017200">
    <property type="entry name" value="PqqE-like"/>
</dbReference>
<keyword evidence="3" id="KW-0949">S-adenosyl-L-methionine</keyword>
<dbReference type="Gene3D" id="3.20.20.70">
    <property type="entry name" value="Aldolase class I"/>
    <property type="match status" value="1"/>
</dbReference>
<dbReference type="PROSITE" id="PS51918">
    <property type="entry name" value="RADICAL_SAM"/>
    <property type="match status" value="1"/>
</dbReference>
<sequence length="319" mass="35833">MDVRLFEKIVRELEEAGVHYLRIAGGEPFMHPQVNEIMEICRKTKMIKSVSTNATFINAQTVNIIKNNSIDWVVVSLDGATEEINNITRGGYSEVIDGIKILIENGITTKIACVVSSINCHHIEEIVEMAEQMGVYSVGFILQSDVGRAHDNIGSINLSRDDLENFIKNVTILKSKKYNVKIGVVFPYESKMPWELSELLSEEQVDTYWPEYSFKSKENSVSCMAGIMTCAISSTGMLFGCEQMLGFPELSSGSLKEESFKNLWEKMENINILRNLNINMLPKKCQVCKNYCGGGCRAIAYENTGDLLGNDTRCDLLYE</sequence>
<keyword evidence="5" id="KW-0408">Iron</keyword>
<keyword evidence="4" id="KW-0479">Metal-binding</keyword>
<evidence type="ECO:0000259" key="7">
    <source>
        <dbReference type="PROSITE" id="PS51918"/>
    </source>
</evidence>
<evidence type="ECO:0000256" key="4">
    <source>
        <dbReference type="ARBA" id="ARBA00022723"/>
    </source>
</evidence>
<name>A0A0V8QJM0_9FIRM</name>
<comment type="caution">
    <text evidence="8">The sequence shown here is derived from an EMBL/GenBank/DDBJ whole genome shotgun (WGS) entry which is preliminary data.</text>
</comment>
<dbReference type="PIRSF" id="PIRSF037420">
    <property type="entry name" value="PQQ_syn_pqqE"/>
    <property type="match status" value="1"/>
</dbReference>
<protein>
    <recommendedName>
        <fullName evidence="7">Radical SAM core domain-containing protein</fullName>
    </recommendedName>
</protein>
<evidence type="ECO:0000256" key="6">
    <source>
        <dbReference type="ARBA" id="ARBA00023014"/>
    </source>
</evidence>
<dbReference type="InterPro" id="IPR013785">
    <property type="entry name" value="Aldolase_TIM"/>
</dbReference>
<dbReference type="PANTHER" id="PTHR11228">
    <property type="entry name" value="RADICAL SAM DOMAIN PROTEIN"/>
    <property type="match status" value="1"/>
</dbReference>
<reference evidence="8 9" key="1">
    <citation type="submission" date="2015-11" db="EMBL/GenBank/DDBJ databases">
        <title>Butyribacter intestini gen. nov., sp. nov., a butyric acid-producing bacterium of the family Lachnospiraceae isolated from the human faeces.</title>
        <authorList>
            <person name="Zou Y."/>
            <person name="Xue W."/>
            <person name="Luo G."/>
            <person name="Lv M."/>
        </authorList>
    </citation>
    <scope>NUCLEOTIDE SEQUENCE [LARGE SCALE GENOMIC DNA]</scope>
    <source>
        <strain evidence="8 9">ACET-33324</strain>
    </source>
</reference>
<dbReference type="GO" id="GO:0003824">
    <property type="term" value="F:catalytic activity"/>
    <property type="evidence" value="ECO:0007669"/>
    <property type="project" value="InterPro"/>
</dbReference>
<keyword evidence="2" id="KW-0004">4Fe-4S</keyword>
<keyword evidence="6" id="KW-0411">Iron-sulfur</keyword>
<dbReference type="GO" id="GO:0046872">
    <property type="term" value="F:metal ion binding"/>
    <property type="evidence" value="ECO:0007669"/>
    <property type="project" value="UniProtKB-KW"/>
</dbReference>
<gene>
    <name evidence="8" type="ORF">ASU35_00735</name>
</gene>
<dbReference type="NCBIfam" id="TIGR04085">
    <property type="entry name" value="rSAM_more_4Fe4S"/>
    <property type="match status" value="1"/>
</dbReference>
<evidence type="ECO:0000256" key="5">
    <source>
        <dbReference type="ARBA" id="ARBA00023004"/>
    </source>
</evidence>
<evidence type="ECO:0000313" key="8">
    <source>
        <dbReference type="EMBL" id="KSV60727.1"/>
    </source>
</evidence>
<feature type="domain" description="Radical SAM core" evidence="7">
    <location>
        <begin position="1"/>
        <end position="179"/>
    </location>
</feature>
<dbReference type="InterPro" id="IPR050377">
    <property type="entry name" value="Radical_SAM_PqqE_MftC-like"/>
</dbReference>
<evidence type="ECO:0000313" key="9">
    <source>
        <dbReference type="Proteomes" id="UP000054874"/>
    </source>
</evidence>